<dbReference type="AlphaFoldDB" id="A0A1G8K430"/>
<dbReference type="InterPro" id="IPR008995">
    <property type="entry name" value="Mo/tungstate-bd_C_term_dom"/>
</dbReference>
<dbReference type="SUPFAM" id="SSF50331">
    <property type="entry name" value="MOP-like"/>
    <property type="match status" value="1"/>
</dbReference>
<keyword evidence="15" id="KW-1185">Reference proteome</keyword>
<dbReference type="OrthoDB" id="9802264at2"/>
<gene>
    <name evidence="14" type="ORF">SAMN05216352_10757</name>
</gene>
<keyword evidence="8" id="KW-0472">Membrane</keyword>
<proteinExistence type="predicted"/>
<reference evidence="14 15" key="1">
    <citation type="submission" date="2016-10" db="EMBL/GenBank/DDBJ databases">
        <authorList>
            <person name="de Groot N.N."/>
        </authorList>
    </citation>
    <scope>NUCLEOTIDE SEQUENCE [LARGE SCALE GENOMIC DNA]</scope>
    <source>
        <strain evidence="15">P4B,CCM 7963,CECT 7998,DSM 25260,IBRC-M 10614,KCTC 13821</strain>
    </source>
</reference>
<evidence type="ECO:0000256" key="8">
    <source>
        <dbReference type="ARBA" id="ARBA00023136"/>
    </source>
</evidence>
<evidence type="ECO:0000313" key="14">
    <source>
        <dbReference type="EMBL" id="SDI38127.1"/>
    </source>
</evidence>
<dbReference type="STRING" id="930129.SAMN05216352_10757"/>
<comment type="subunit">
    <text evidence="10">The complex is composed of two ATP-binding proteins (OpuCA), two transmembrane proteins (OpuCB and OpuCD) and a solute-binding protein (OpuCC).</text>
</comment>
<evidence type="ECO:0000256" key="9">
    <source>
        <dbReference type="ARBA" id="ARBA00052482"/>
    </source>
</evidence>
<evidence type="ECO:0000256" key="10">
    <source>
        <dbReference type="ARBA" id="ARBA00063934"/>
    </source>
</evidence>
<dbReference type="GO" id="GO:0015408">
    <property type="term" value="F:ABC-type ferric iron transporter activity"/>
    <property type="evidence" value="ECO:0007669"/>
    <property type="project" value="InterPro"/>
</dbReference>
<evidence type="ECO:0000256" key="11">
    <source>
        <dbReference type="ARBA" id="ARBA00066388"/>
    </source>
</evidence>
<dbReference type="EMBL" id="FNDU01000007">
    <property type="protein sequence ID" value="SDI38127.1"/>
    <property type="molecule type" value="Genomic_DNA"/>
</dbReference>
<dbReference type="PANTHER" id="PTHR42781:SF4">
    <property type="entry name" value="SPERMIDINE_PUTRESCINE IMPORT ATP-BINDING PROTEIN POTA"/>
    <property type="match status" value="1"/>
</dbReference>
<evidence type="ECO:0000256" key="7">
    <source>
        <dbReference type="ARBA" id="ARBA00023065"/>
    </source>
</evidence>
<dbReference type="InterPro" id="IPR015853">
    <property type="entry name" value="ABC_transpr_FbpC"/>
</dbReference>
<feature type="domain" description="ABC transporter" evidence="13">
    <location>
        <begin position="1"/>
        <end position="234"/>
    </location>
</feature>
<dbReference type="InterPro" id="IPR003439">
    <property type="entry name" value="ABC_transporter-like_ATP-bd"/>
</dbReference>
<evidence type="ECO:0000256" key="3">
    <source>
        <dbReference type="ARBA" id="ARBA00022496"/>
    </source>
</evidence>
<dbReference type="EC" id="7.6.2.9" evidence="11"/>
<dbReference type="CDD" id="cd03259">
    <property type="entry name" value="ABC_Carb_Solutes_like"/>
    <property type="match status" value="1"/>
</dbReference>
<keyword evidence="7" id="KW-0406">Ion transport</keyword>
<dbReference type="InterPro" id="IPR027417">
    <property type="entry name" value="P-loop_NTPase"/>
</dbReference>
<dbReference type="GO" id="GO:0016887">
    <property type="term" value="F:ATP hydrolysis activity"/>
    <property type="evidence" value="ECO:0007669"/>
    <property type="project" value="InterPro"/>
</dbReference>
<dbReference type="PROSITE" id="PS50893">
    <property type="entry name" value="ABC_TRANSPORTER_2"/>
    <property type="match status" value="1"/>
</dbReference>
<dbReference type="Gene3D" id="3.40.50.300">
    <property type="entry name" value="P-loop containing nucleotide triphosphate hydrolases"/>
    <property type="match status" value="1"/>
</dbReference>
<keyword evidence="6" id="KW-0408">Iron</keyword>
<keyword evidence="5 14" id="KW-0067">ATP-binding</keyword>
<dbReference type="RefSeq" id="WP_091585440.1">
    <property type="nucleotide sequence ID" value="NZ_FNDU01000007.1"/>
</dbReference>
<sequence>MVSCQIKKSLGNFELNVDFTMENETLVIVGHSGCGKSTTLRALSGLLTPDEGVIEVEGQVFFNKEKKINVSPEYREIGFLFQNYALFPHMTIFENVAYGLAARKLLKPEIERRVIEQLEQLNILAYADNIPAELSGGQQQRVALARALVLKPKLLLLDEPLSALDVTTRDRVRRELKKTLAELKIPAIVVTHDYEDAISLGHRIMVMDGGRVIQEGTPQELIIQPRSEFVADFSGTNYFDATYLGQTNGIGQYRLSNGNAIIQTQNVDKKGKEVSILIHPWDIRITKEKPVGKFVNVIPSKVTRILSYGNRFRVDIEGTIPLMTEIARDQMNILSDLDEGQSIYAIIENEAVQVFSHSEEEAYA</sequence>
<keyword evidence="3" id="KW-0410">Iron transport</keyword>
<keyword evidence="1" id="KW-0813">Transport</keyword>
<evidence type="ECO:0000256" key="12">
    <source>
        <dbReference type="ARBA" id="ARBA00070305"/>
    </source>
</evidence>
<dbReference type="InterPro" id="IPR003593">
    <property type="entry name" value="AAA+_ATPase"/>
</dbReference>
<keyword evidence="4" id="KW-0547">Nucleotide-binding</keyword>
<evidence type="ECO:0000256" key="1">
    <source>
        <dbReference type="ARBA" id="ARBA00022448"/>
    </source>
</evidence>
<protein>
    <recommendedName>
        <fullName evidence="12">Carnitine transport ATP-binding protein OpuCA</fullName>
        <ecNumber evidence="11">7.6.2.9</ecNumber>
    </recommendedName>
</protein>
<dbReference type="GO" id="GO:0016020">
    <property type="term" value="C:membrane"/>
    <property type="evidence" value="ECO:0007669"/>
    <property type="project" value="InterPro"/>
</dbReference>
<dbReference type="SMART" id="SM00382">
    <property type="entry name" value="AAA"/>
    <property type="match status" value="1"/>
</dbReference>
<dbReference type="SUPFAM" id="SSF52540">
    <property type="entry name" value="P-loop containing nucleoside triphosphate hydrolases"/>
    <property type="match status" value="1"/>
</dbReference>
<keyword evidence="2" id="KW-1003">Cell membrane</keyword>
<dbReference type="Gene3D" id="2.40.50.100">
    <property type="match status" value="1"/>
</dbReference>
<evidence type="ECO:0000256" key="4">
    <source>
        <dbReference type="ARBA" id="ARBA00022741"/>
    </source>
</evidence>
<dbReference type="InterPro" id="IPR050093">
    <property type="entry name" value="ABC_SmlMolc_Importer"/>
</dbReference>
<evidence type="ECO:0000256" key="5">
    <source>
        <dbReference type="ARBA" id="ARBA00022840"/>
    </source>
</evidence>
<dbReference type="Pfam" id="PF00005">
    <property type="entry name" value="ABC_tran"/>
    <property type="match status" value="1"/>
</dbReference>
<dbReference type="PROSITE" id="PS00211">
    <property type="entry name" value="ABC_TRANSPORTER_1"/>
    <property type="match status" value="1"/>
</dbReference>
<dbReference type="FunFam" id="3.40.50.300:FF:000425">
    <property type="entry name" value="Probable ABC transporter, ATP-binding subunit"/>
    <property type="match status" value="1"/>
</dbReference>
<organism evidence="14 15">
    <name type="scientific">Alteribacillus bidgolensis</name>
    <dbReference type="NCBI Taxonomy" id="930129"/>
    <lineage>
        <taxon>Bacteria</taxon>
        <taxon>Bacillati</taxon>
        <taxon>Bacillota</taxon>
        <taxon>Bacilli</taxon>
        <taxon>Bacillales</taxon>
        <taxon>Bacillaceae</taxon>
        <taxon>Alteribacillus</taxon>
    </lineage>
</organism>
<evidence type="ECO:0000259" key="13">
    <source>
        <dbReference type="PROSITE" id="PS50893"/>
    </source>
</evidence>
<evidence type="ECO:0000256" key="6">
    <source>
        <dbReference type="ARBA" id="ARBA00023004"/>
    </source>
</evidence>
<dbReference type="PANTHER" id="PTHR42781">
    <property type="entry name" value="SPERMIDINE/PUTRESCINE IMPORT ATP-BINDING PROTEIN POTA"/>
    <property type="match status" value="1"/>
</dbReference>
<name>A0A1G8K430_9BACI</name>
<accession>A0A1G8K430</accession>
<dbReference type="GO" id="GO:0015418">
    <property type="term" value="F:ABC-type quaternary ammonium compound transporting activity"/>
    <property type="evidence" value="ECO:0007669"/>
    <property type="project" value="UniProtKB-EC"/>
</dbReference>
<evidence type="ECO:0000313" key="15">
    <source>
        <dbReference type="Proteomes" id="UP000199017"/>
    </source>
</evidence>
<evidence type="ECO:0000256" key="2">
    <source>
        <dbReference type="ARBA" id="ARBA00022475"/>
    </source>
</evidence>
<dbReference type="Proteomes" id="UP000199017">
    <property type="component" value="Unassembled WGS sequence"/>
</dbReference>
<dbReference type="InterPro" id="IPR017871">
    <property type="entry name" value="ABC_transporter-like_CS"/>
</dbReference>
<comment type="catalytic activity">
    <reaction evidence="9">
        <text>a quaternary ammonium(out) + ATP + H2O = a quaternary ammonium(in) + ADP + phosphate + H(+)</text>
        <dbReference type="Rhea" id="RHEA:11036"/>
        <dbReference type="ChEBI" id="CHEBI:15377"/>
        <dbReference type="ChEBI" id="CHEBI:15378"/>
        <dbReference type="ChEBI" id="CHEBI:30616"/>
        <dbReference type="ChEBI" id="CHEBI:35267"/>
        <dbReference type="ChEBI" id="CHEBI:43474"/>
        <dbReference type="ChEBI" id="CHEBI:456216"/>
        <dbReference type="EC" id="7.6.2.9"/>
    </reaction>
</comment>
<dbReference type="GO" id="GO:0005524">
    <property type="term" value="F:ATP binding"/>
    <property type="evidence" value="ECO:0007669"/>
    <property type="project" value="UniProtKB-KW"/>
</dbReference>